<protein>
    <submittedName>
        <fullName evidence="2">Uncharacterized protein</fullName>
    </submittedName>
</protein>
<dbReference type="EMBL" id="HBGA01077027">
    <property type="protein sequence ID" value="CAD9017655.1"/>
    <property type="molecule type" value="Transcribed_RNA"/>
</dbReference>
<evidence type="ECO:0000313" key="2">
    <source>
        <dbReference type="EMBL" id="CAD9017655.1"/>
    </source>
</evidence>
<feature type="region of interest" description="Disordered" evidence="1">
    <location>
        <begin position="19"/>
        <end position="113"/>
    </location>
</feature>
<sequence length="113" mass="11649">MRGAGILSNHWWALRRQPGHALSTTGPLVKVLLTKGPGGKGRRGNTLDGGGGRRDSPHPQPSPLQAVESPGSRTKGQHHLDTALVNAKHAGHPAAAWGPAGTATARAAAQRGR</sequence>
<gene>
    <name evidence="2" type="ORF">EGYM00392_LOCUS28765</name>
</gene>
<reference evidence="2" key="1">
    <citation type="submission" date="2021-01" db="EMBL/GenBank/DDBJ databases">
        <authorList>
            <person name="Corre E."/>
            <person name="Pelletier E."/>
            <person name="Niang G."/>
            <person name="Scheremetjew M."/>
            <person name="Finn R."/>
            <person name="Kale V."/>
            <person name="Holt S."/>
            <person name="Cochrane G."/>
            <person name="Meng A."/>
            <person name="Brown T."/>
            <person name="Cohen L."/>
        </authorList>
    </citation>
    <scope>NUCLEOTIDE SEQUENCE</scope>
    <source>
        <strain evidence="2">NIES-381</strain>
    </source>
</reference>
<organism evidence="2">
    <name type="scientific">Eutreptiella gymnastica</name>
    <dbReference type="NCBI Taxonomy" id="73025"/>
    <lineage>
        <taxon>Eukaryota</taxon>
        <taxon>Discoba</taxon>
        <taxon>Euglenozoa</taxon>
        <taxon>Euglenida</taxon>
        <taxon>Spirocuta</taxon>
        <taxon>Euglenophyceae</taxon>
        <taxon>Eutreptiales</taxon>
        <taxon>Eutreptiaceae</taxon>
        <taxon>Eutreptiella</taxon>
    </lineage>
</organism>
<proteinExistence type="predicted"/>
<dbReference type="AlphaFoldDB" id="A0A7S1NG58"/>
<accession>A0A7S1NG58</accession>
<feature type="compositionally biased region" description="Low complexity" evidence="1">
    <location>
        <begin position="92"/>
        <end position="113"/>
    </location>
</feature>
<evidence type="ECO:0000256" key="1">
    <source>
        <dbReference type="SAM" id="MobiDB-lite"/>
    </source>
</evidence>
<name>A0A7S1NG58_9EUGL</name>